<evidence type="ECO:0000256" key="2">
    <source>
        <dbReference type="ARBA" id="ARBA00022723"/>
    </source>
</evidence>
<dbReference type="InterPro" id="IPR036821">
    <property type="entry name" value="Peptide_deformylase_sf"/>
</dbReference>
<dbReference type="PIRSF" id="PIRSF004749">
    <property type="entry name" value="Pep_def"/>
    <property type="match status" value="1"/>
</dbReference>
<feature type="binding site" evidence="6">
    <location>
        <position position="136"/>
    </location>
    <ligand>
        <name>Fe cation</name>
        <dbReference type="ChEBI" id="CHEBI:24875"/>
    </ligand>
</feature>
<keyword evidence="2 6" id="KW-0479">Metal-binding</keyword>
<dbReference type="Proteomes" id="UP000326881">
    <property type="component" value="Chromosome"/>
</dbReference>
<comment type="function">
    <text evidence="6">Removes the formyl group from the N-terminal Met of newly synthesized proteins. Requires at least a dipeptide for an efficient rate of reaction. N-terminal L-methionine is a prerequisite for activity but the enzyme has broad specificity at other positions.</text>
</comment>
<dbReference type="NCBIfam" id="TIGR00079">
    <property type="entry name" value="pept_deformyl"/>
    <property type="match status" value="1"/>
</dbReference>
<name>A0A5Q0C8G1_9HYPH</name>
<keyword evidence="4 6" id="KW-0648">Protein biosynthesis</keyword>
<dbReference type="RefSeq" id="WP_153272254.1">
    <property type="nucleotide sequence ID" value="NZ_CP043498.1"/>
</dbReference>
<dbReference type="Pfam" id="PF01327">
    <property type="entry name" value="Pep_deformylase"/>
    <property type="match status" value="1"/>
</dbReference>
<dbReference type="NCBIfam" id="NF001159">
    <property type="entry name" value="PRK00150.1-3"/>
    <property type="match status" value="1"/>
</dbReference>
<keyword evidence="8" id="KW-1185">Reference proteome</keyword>
<dbReference type="OrthoDB" id="9804313at2"/>
<evidence type="ECO:0000256" key="1">
    <source>
        <dbReference type="ARBA" id="ARBA00010759"/>
    </source>
</evidence>
<gene>
    <name evidence="6" type="primary">def</name>
    <name evidence="7" type="ORF">FZ934_18590</name>
</gene>
<dbReference type="EC" id="3.5.1.88" evidence="6"/>
<dbReference type="EMBL" id="CP043498">
    <property type="protein sequence ID" value="QFY62226.1"/>
    <property type="molecule type" value="Genomic_DNA"/>
</dbReference>
<comment type="similarity">
    <text evidence="1 6">Belongs to the polypeptide deformylase family.</text>
</comment>
<accession>A0A5Q0C8G1</accession>
<dbReference type="PRINTS" id="PR01576">
    <property type="entry name" value="PDEFORMYLASE"/>
</dbReference>
<keyword evidence="3 6" id="KW-0378">Hydrolase</keyword>
<dbReference type="PANTHER" id="PTHR10458">
    <property type="entry name" value="PEPTIDE DEFORMYLASE"/>
    <property type="match status" value="1"/>
</dbReference>
<proteinExistence type="inferred from homology"/>
<dbReference type="GO" id="GO:0042586">
    <property type="term" value="F:peptide deformylase activity"/>
    <property type="evidence" value="ECO:0007669"/>
    <property type="project" value="UniProtKB-UniRule"/>
</dbReference>
<evidence type="ECO:0000256" key="4">
    <source>
        <dbReference type="ARBA" id="ARBA00022917"/>
    </source>
</evidence>
<sequence>MTIKPLIILPDPLLRQVSKPIERVDSDLQRLADDMLETMYDAPGIGLAAIQIGVPRRMLVIDVSREGEEKQPLVFINPEVVKSSDERSVYEEGCLSIPDYYAEVERPATIGVKYLDRDGKEQLIDADGLLATCLQHEIDHLNGVLFIDHISRLKREMVIKKFTKAAKAKAI</sequence>
<evidence type="ECO:0000313" key="7">
    <source>
        <dbReference type="EMBL" id="QFY62226.1"/>
    </source>
</evidence>
<dbReference type="GO" id="GO:0046872">
    <property type="term" value="F:metal ion binding"/>
    <property type="evidence" value="ECO:0007669"/>
    <property type="project" value="UniProtKB-KW"/>
</dbReference>
<feature type="binding site" evidence="6">
    <location>
        <position position="94"/>
    </location>
    <ligand>
        <name>Fe cation</name>
        <dbReference type="ChEBI" id="CHEBI:24875"/>
    </ligand>
</feature>
<dbReference type="InterPro" id="IPR023635">
    <property type="entry name" value="Peptide_deformylase"/>
</dbReference>
<dbReference type="HAMAP" id="MF_00163">
    <property type="entry name" value="Pep_deformylase"/>
    <property type="match status" value="1"/>
</dbReference>
<evidence type="ECO:0000256" key="6">
    <source>
        <dbReference type="HAMAP-Rule" id="MF_00163"/>
    </source>
</evidence>
<dbReference type="PANTHER" id="PTHR10458:SF22">
    <property type="entry name" value="PEPTIDE DEFORMYLASE"/>
    <property type="match status" value="1"/>
</dbReference>
<dbReference type="KEGG" id="rgr:FZ934_18590"/>
<comment type="cofactor">
    <cofactor evidence="6">
        <name>Fe(2+)</name>
        <dbReference type="ChEBI" id="CHEBI:29033"/>
    </cofactor>
    <text evidence="6">Binds 1 Fe(2+) ion.</text>
</comment>
<evidence type="ECO:0000256" key="5">
    <source>
        <dbReference type="ARBA" id="ARBA00023004"/>
    </source>
</evidence>
<dbReference type="FunFam" id="3.90.45.10:FF:000005">
    <property type="entry name" value="Peptide deformylase"/>
    <property type="match status" value="1"/>
</dbReference>
<dbReference type="GO" id="GO:0006412">
    <property type="term" value="P:translation"/>
    <property type="evidence" value="ECO:0007669"/>
    <property type="project" value="UniProtKB-UniRule"/>
</dbReference>
<organism evidence="7 8">
    <name type="scientific">Rhizobium grahamii</name>
    <dbReference type="NCBI Taxonomy" id="1120045"/>
    <lineage>
        <taxon>Bacteria</taxon>
        <taxon>Pseudomonadati</taxon>
        <taxon>Pseudomonadota</taxon>
        <taxon>Alphaproteobacteria</taxon>
        <taxon>Hyphomicrobiales</taxon>
        <taxon>Rhizobiaceae</taxon>
        <taxon>Rhizobium/Agrobacterium group</taxon>
        <taxon>Rhizobium</taxon>
    </lineage>
</organism>
<dbReference type="CDD" id="cd00487">
    <property type="entry name" value="Pep_deformylase"/>
    <property type="match status" value="1"/>
</dbReference>
<keyword evidence="5 6" id="KW-0408">Iron</keyword>
<protein>
    <recommendedName>
        <fullName evidence="6">Peptide deformylase</fullName>
        <shortName evidence="6">PDF</shortName>
        <ecNumber evidence="6">3.5.1.88</ecNumber>
    </recommendedName>
    <alternativeName>
        <fullName evidence="6">Polypeptide deformylase</fullName>
    </alternativeName>
</protein>
<evidence type="ECO:0000256" key="3">
    <source>
        <dbReference type="ARBA" id="ARBA00022801"/>
    </source>
</evidence>
<comment type="catalytic activity">
    <reaction evidence="6">
        <text>N-terminal N-formyl-L-methionyl-[peptide] + H2O = N-terminal L-methionyl-[peptide] + formate</text>
        <dbReference type="Rhea" id="RHEA:24420"/>
        <dbReference type="Rhea" id="RHEA-COMP:10639"/>
        <dbReference type="Rhea" id="RHEA-COMP:10640"/>
        <dbReference type="ChEBI" id="CHEBI:15377"/>
        <dbReference type="ChEBI" id="CHEBI:15740"/>
        <dbReference type="ChEBI" id="CHEBI:49298"/>
        <dbReference type="ChEBI" id="CHEBI:64731"/>
        <dbReference type="EC" id="3.5.1.88"/>
    </reaction>
</comment>
<feature type="binding site" evidence="6">
    <location>
        <position position="140"/>
    </location>
    <ligand>
        <name>Fe cation</name>
        <dbReference type="ChEBI" id="CHEBI:24875"/>
    </ligand>
</feature>
<feature type="active site" evidence="6">
    <location>
        <position position="137"/>
    </location>
</feature>
<dbReference type="Gene3D" id="3.90.45.10">
    <property type="entry name" value="Peptide deformylase"/>
    <property type="match status" value="1"/>
</dbReference>
<evidence type="ECO:0000313" key="8">
    <source>
        <dbReference type="Proteomes" id="UP000326881"/>
    </source>
</evidence>
<dbReference type="SUPFAM" id="SSF56420">
    <property type="entry name" value="Peptide deformylase"/>
    <property type="match status" value="1"/>
</dbReference>
<reference evidence="7 8" key="1">
    <citation type="submission" date="2019-08" db="EMBL/GenBank/DDBJ databases">
        <title>Prosopis cineraria nodule microbiome.</title>
        <authorList>
            <person name="Ali R."/>
            <person name="Chaluvadi S.R."/>
            <person name="Wang X."/>
        </authorList>
    </citation>
    <scope>NUCLEOTIDE SEQUENCE [LARGE SCALE GENOMIC DNA]</scope>
    <source>
        <strain evidence="7 8">BG7</strain>
    </source>
</reference>
<dbReference type="AlphaFoldDB" id="A0A5Q0C8G1"/>